<dbReference type="PANTHER" id="PTHR31435">
    <property type="entry name" value="PROTEIN NATD1"/>
    <property type="match status" value="1"/>
</dbReference>
<evidence type="ECO:0000259" key="2">
    <source>
        <dbReference type="PROSITE" id="PS51729"/>
    </source>
</evidence>
<accession>A0A2L0D3T7</accession>
<dbReference type="InterPro" id="IPR031165">
    <property type="entry name" value="GNAT_YJDJ"/>
</dbReference>
<dbReference type="GeneID" id="98392945"/>
<dbReference type="RefSeq" id="WP_104967556.1">
    <property type="nucleotide sequence ID" value="NZ_CP025536.1"/>
</dbReference>
<feature type="domain" description="N-acetyltransferase" evidence="1">
    <location>
        <begin position="1"/>
        <end position="93"/>
    </location>
</feature>
<dbReference type="Pfam" id="PF14542">
    <property type="entry name" value="Acetyltransf_CG"/>
    <property type="match status" value="1"/>
</dbReference>
<dbReference type="PANTHER" id="PTHR31435:SF10">
    <property type="entry name" value="BSR4717 PROTEIN"/>
    <property type="match status" value="1"/>
</dbReference>
<dbReference type="KEGG" id="splr:C0J00_03330"/>
<dbReference type="PROSITE" id="PS51729">
    <property type="entry name" value="GNAT_YJDJ"/>
    <property type="match status" value="1"/>
</dbReference>
<gene>
    <name evidence="3" type="ORF">C0J00_03330</name>
</gene>
<dbReference type="InterPro" id="IPR016181">
    <property type="entry name" value="Acyl_CoA_acyltransferase"/>
</dbReference>
<dbReference type="AlphaFoldDB" id="A0A2L0D3T7"/>
<dbReference type="InterPro" id="IPR000182">
    <property type="entry name" value="GNAT_dom"/>
</dbReference>
<dbReference type="EMBL" id="CP025536">
    <property type="protein sequence ID" value="AUW96221.1"/>
    <property type="molecule type" value="Genomic_DNA"/>
</dbReference>
<dbReference type="Gene3D" id="3.40.630.30">
    <property type="match status" value="1"/>
</dbReference>
<evidence type="ECO:0000313" key="3">
    <source>
        <dbReference type="EMBL" id="AUW96221.1"/>
    </source>
</evidence>
<reference evidence="3 4" key="2">
    <citation type="submission" date="2018-02" db="EMBL/GenBank/DDBJ databases">
        <title>Whole genome sequencing analysis of Streptococcus pluranimalium isolated from cattle infected mastitis in China.</title>
        <authorList>
            <person name="Zhang J.-R."/>
            <person name="Hu G.-Z."/>
        </authorList>
    </citation>
    <scope>NUCLEOTIDE SEQUENCE [LARGE SCALE GENOMIC DNA]</scope>
    <source>
        <strain evidence="3 4">TH11417</strain>
    </source>
</reference>
<evidence type="ECO:0000259" key="1">
    <source>
        <dbReference type="PROSITE" id="PS51186"/>
    </source>
</evidence>
<protein>
    <submittedName>
        <fullName evidence="3">GNAT family N-acetyltransferase</fullName>
    </submittedName>
</protein>
<dbReference type="OrthoDB" id="9793389at2"/>
<keyword evidence="3" id="KW-0808">Transferase</keyword>
<dbReference type="CDD" id="cd04301">
    <property type="entry name" value="NAT_SF"/>
    <property type="match status" value="1"/>
</dbReference>
<keyword evidence="4" id="KW-1185">Reference proteome</keyword>
<proteinExistence type="predicted"/>
<dbReference type="SUPFAM" id="SSF55729">
    <property type="entry name" value="Acyl-CoA N-acyltransferases (Nat)"/>
    <property type="match status" value="1"/>
</dbReference>
<dbReference type="GO" id="GO:0016747">
    <property type="term" value="F:acyltransferase activity, transferring groups other than amino-acyl groups"/>
    <property type="evidence" value="ECO:0007669"/>
    <property type="project" value="InterPro"/>
</dbReference>
<feature type="domain" description="N-acetyltransferase" evidence="2">
    <location>
        <begin position="5"/>
        <end position="91"/>
    </location>
</feature>
<organism evidence="3 4">
    <name type="scientific">Streptococcus pluranimalium</name>
    <dbReference type="NCBI Taxonomy" id="82348"/>
    <lineage>
        <taxon>Bacteria</taxon>
        <taxon>Bacillati</taxon>
        <taxon>Bacillota</taxon>
        <taxon>Bacilli</taxon>
        <taxon>Lactobacillales</taxon>
        <taxon>Streptococcaceae</taxon>
        <taxon>Streptococcus</taxon>
    </lineage>
</organism>
<reference evidence="3 4" key="1">
    <citation type="submission" date="2017-12" db="EMBL/GenBank/DDBJ databases">
        <authorList>
            <person name="Hurst M.R.H."/>
        </authorList>
    </citation>
    <scope>NUCLEOTIDE SEQUENCE [LARGE SCALE GENOMIC DNA]</scope>
    <source>
        <strain evidence="3 4">TH11417</strain>
    </source>
</reference>
<evidence type="ECO:0000313" key="4">
    <source>
        <dbReference type="Proteomes" id="UP000238956"/>
    </source>
</evidence>
<sequence length="93" mass="10463">MVTISFKADENRSIALDENIEIGECTYQVSDGIWVINHTFVEPEYGGQGIAKQLVDNIIWQAREANTKVSATCSYAINLFNKTDDYNDVLIDD</sequence>
<name>A0A2L0D3T7_9STRE</name>
<dbReference type="Proteomes" id="UP000238956">
    <property type="component" value="Chromosome"/>
</dbReference>
<dbReference type="InterPro" id="IPR045057">
    <property type="entry name" value="Gcn5-rel_NAT"/>
</dbReference>
<dbReference type="PROSITE" id="PS51186">
    <property type="entry name" value="GNAT"/>
    <property type="match status" value="1"/>
</dbReference>